<keyword evidence="7 10" id="KW-0464">Manganese</keyword>
<evidence type="ECO:0000256" key="7">
    <source>
        <dbReference type="ARBA" id="ARBA00023211"/>
    </source>
</evidence>
<evidence type="ECO:0000313" key="15">
    <source>
        <dbReference type="Proteomes" id="UP000001542"/>
    </source>
</evidence>
<feature type="binding site" evidence="10 13">
    <location>
        <position position="254"/>
    </location>
    <ligand>
        <name>Mn(2+)</name>
        <dbReference type="ChEBI" id="CHEBI:29035"/>
        <label>2</label>
    </ligand>
</feature>
<comment type="similarity">
    <text evidence="1 10">Belongs to the RtcB family.</text>
</comment>
<reference evidence="14" key="2">
    <citation type="journal article" date="2007" name="Science">
        <title>Draft genome sequence of the sexually transmitted pathogen Trichomonas vaginalis.</title>
        <authorList>
            <person name="Carlton J.M."/>
            <person name="Hirt R.P."/>
            <person name="Silva J.C."/>
            <person name="Delcher A.L."/>
            <person name="Schatz M."/>
            <person name="Zhao Q."/>
            <person name="Wortman J.R."/>
            <person name="Bidwell S.L."/>
            <person name="Alsmark U.C.M."/>
            <person name="Besteiro S."/>
            <person name="Sicheritz-Ponten T."/>
            <person name="Noel C.J."/>
            <person name="Dacks J.B."/>
            <person name="Foster P.G."/>
            <person name="Simillion C."/>
            <person name="Van de Peer Y."/>
            <person name="Miranda-Saavedra D."/>
            <person name="Barton G.J."/>
            <person name="Westrop G.D."/>
            <person name="Mueller S."/>
            <person name="Dessi D."/>
            <person name="Fiori P.L."/>
            <person name="Ren Q."/>
            <person name="Paulsen I."/>
            <person name="Zhang H."/>
            <person name="Bastida-Corcuera F.D."/>
            <person name="Simoes-Barbosa A."/>
            <person name="Brown M.T."/>
            <person name="Hayes R.D."/>
            <person name="Mukherjee M."/>
            <person name="Okumura C.Y."/>
            <person name="Schneider R."/>
            <person name="Smith A.J."/>
            <person name="Vanacova S."/>
            <person name="Villalvazo M."/>
            <person name="Haas B.J."/>
            <person name="Pertea M."/>
            <person name="Feldblyum T.V."/>
            <person name="Utterback T.R."/>
            <person name="Shu C.L."/>
            <person name="Osoegawa K."/>
            <person name="de Jong P.J."/>
            <person name="Hrdy I."/>
            <person name="Horvathova L."/>
            <person name="Zubacova Z."/>
            <person name="Dolezal P."/>
            <person name="Malik S.B."/>
            <person name="Logsdon J.M. Jr."/>
            <person name="Henze K."/>
            <person name="Gupta A."/>
            <person name="Wang C.C."/>
            <person name="Dunne R.L."/>
            <person name="Upcroft J.A."/>
            <person name="Upcroft P."/>
            <person name="White O."/>
            <person name="Salzberg S.L."/>
            <person name="Tang P."/>
            <person name="Chiu C.-H."/>
            <person name="Lee Y.-S."/>
            <person name="Embley T.M."/>
            <person name="Coombs G.H."/>
            <person name="Mottram J.C."/>
            <person name="Tachezy J."/>
            <person name="Fraser-Liggett C.M."/>
            <person name="Johnson P.J."/>
        </authorList>
    </citation>
    <scope>NUCLEOTIDE SEQUENCE [LARGE SCALE GENOMIC DNA]</scope>
    <source>
        <strain evidence="14">G3</strain>
    </source>
</reference>
<evidence type="ECO:0000256" key="2">
    <source>
        <dbReference type="ARBA" id="ARBA00022598"/>
    </source>
</evidence>
<dbReference type="STRING" id="5722.A2EGQ0"/>
<feature type="binding site" evidence="10">
    <location>
        <position position="118"/>
    </location>
    <ligand>
        <name>Mn(2+)</name>
        <dbReference type="ChEBI" id="CHEBI:29035"/>
        <label>2</label>
    </ligand>
</feature>
<feature type="binding site" evidence="10 12">
    <location>
        <position position="402"/>
    </location>
    <ligand>
        <name>GMP</name>
        <dbReference type="ChEBI" id="CHEBI:58115"/>
    </ligand>
</feature>
<evidence type="ECO:0000256" key="13">
    <source>
        <dbReference type="PIRSR" id="PIRSR601233-3"/>
    </source>
</evidence>
<dbReference type="PANTHER" id="PTHR11118:SF1">
    <property type="entry name" value="RNA-SPLICING LIGASE RTCB HOMOLOG"/>
    <property type="match status" value="1"/>
</dbReference>
<sequence length="498" mass="54580">MSQKYDLSLIKEVAPNTYEIPIGFVPNMKVPGRFFASPEIFQLAIKEVEEWNENQKSGLPSILQVAHVSTLPGIAKYSLAMPDMHSGYGFSIGGVAAFDLSDLESIVSPGGVGYDINCGVRCLVTNLSYTDIEPKIDELVDEIYKNVPCGVCGKKQDFIKMSDLNHILVKGAKWAVENFYGVQEDLDNCEENGCMPGADLKLISQKVKGSGINQLGTLGSGNHYVEIQRIQEIYDESAAQILNLKKDQIVIMIHCGSRNIGKRLATEYINQMIEENPDEVAKLPDSQLVSSAASSKTGAAYISAMACAANFAWCNRQIITHFVRESFKKVLGRNDLKVDLLYDVAHNIAKIEKHIVDGVEKEFIVHRKGATRSFGPNRPEIPSKYRPIGQPVLIGGSMGTASYILLGTDGAMEKTFGSTCHGAGRTLSRSKASRDITEEHVKEELEEKGVKYRAAGNKTLLEEAPEVYKDIDEVIDICETTGISKKVARTVPLGVIKG</sequence>
<dbReference type="OrthoDB" id="10249697at2759"/>
<dbReference type="Pfam" id="PF01139">
    <property type="entry name" value="RtcB"/>
    <property type="match status" value="1"/>
</dbReference>
<accession>A2EGQ0</accession>
<keyword evidence="4 10" id="KW-0479">Metal-binding</keyword>
<keyword evidence="2 10" id="KW-0436">Ligase</keyword>
<gene>
    <name evidence="14" type="ORF">TVAG_302250</name>
</gene>
<dbReference type="SUPFAM" id="SSF103365">
    <property type="entry name" value="Hypothetical protein PH1602"/>
    <property type="match status" value="1"/>
</dbReference>
<dbReference type="VEuPathDB" id="TrichDB:TVAGG3_0173090"/>
<evidence type="ECO:0000256" key="3">
    <source>
        <dbReference type="ARBA" id="ARBA00022694"/>
    </source>
</evidence>
<protein>
    <recommendedName>
        <fullName evidence="10">RNA-splicing ligase RtcB homolog</fullName>
        <ecNumber evidence="10">6.5.1.8</ecNumber>
    </recommendedName>
    <alternativeName>
        <fullName evidence="10">3'-phosphate/5'-hydroxy nucleic acid ligase</fullName>
    </alternativeName>
</protein>
<evidence type="ECO:0000256" key="8">
    <source>
        <dbReference type="ARBA" id="ARBA00047746"/>
    </source>
</evidence>
<feature type="binding site" evidence="10 12">
    <location>
        <begin position="395"/>
        <end position="398"/>
    </location>
    <ligand>
        <name>GMP</name>
        <dbReference type="ChEBI" id="CHEBI:58115"/>
    </ligand>
</feature>
<dbReference type="GO" id="GO:0006388">
    <property type="term" value="P:tRNA splicing, via endonucleolytic cleavage and ligation"/>
    <property type="evidence" value="ECO:0000318"/>
    <property type="project" value="GO_Central"/>
</dbReference>
<dbReference type="OMA" id="WSCSHGA"/>
<feature type="active site" description="GMP-histidine intermediate" evidence="10 11">
    <location>
        <position position="421"/>
    </location>
</feature>
<dbReference type="KEGG" id="tva:4766036"/>
<dbReference type="InterPro" id="IPR036025">
    <property type="entry name" value="RtcB-like_sf"/>
</dbReference>
<feature type="binding site" evidence="10 13">
    <location>
        <position position="223"/>
    </location>
    <ligand>
        <name>Mn(2+)</name>
        <dbReference type="ChEBI" id="CHEBI:29035"/>
        <label>1</label>
    </ligand>
</feature>
<feature type="binding site" evidence="10 13">
    <location>
        <position position="115"/>
    </location>
    <ligand>
        <name>Mn(2+)</name>
        <dbReference type="ChEBI" id="CHEBI:29035"/>
        <label>1</label>
    </ligand>
</feature>
<evidence type="ECO:0000256" key="5">
    <source>
        <dbReference type="ARBA" id="ARBA00022741"/>
    </source>
</evidence>
<dbReference type="GO" id="GO:0170057">
    <property type="term" value="F:RNA ligase (GTP) activity"/>
    <property type="evidence" value="ECO:0000318"/>
    <property type="project" value="GO_Central"/>
</dbReference>
<dbReference type="GO" id="GO:0046872">
    <property type="term" value="F:metal ion binding"/>
    <property type="evidence" value="ECO:0007669"/>
    <property type="project" value="UniProtKB-KW"/>
</dbReference>
<keyword evidence="3 10" id="KW-0819">tRNA processing</keyword>
<evidence type="ECO:0000256" key="11">
    <source>
        <dbReference type="PIRSR" id="PIRSR601233-1"/>
    </source>
</evidence>
<feature type="binding site" evidence="10">
    <location>
        <position position="118"/>
    </location>
    <ligand>
        <name>Mn(2+)</name>
        <dbReference type="ChEBI" id="CHEBI:29035"/>
        <label>1</label>
    </ligand>
</feature>
<evidence type="ECO:0000256" key="12">
    <source>
        <dbReference type="PIRSR" id="PIRSR601233-2"/>
    </source>
</evidence>
<evidence type="ECO:0000256" key="1">
    <source>
        <dbReference type="ARBA" id="ARBA00008071"/>
    </source>
</evidence>
<reference evidence="14" key="1">
    <citation type="submission" date="2006-10" db="EMBL/GenBank/DDBJ databases">
        <authorList>
            <person name="Amadeo P."/>
            <person name="Zhao Q."/>
            <person name="Wortman J."/>
            <person name="Fraser-Liggett C."/>
            <person name="Carlton J."/>
        </authorList>
    </citation>
    <scope>NUCLEOTIDE SEQUENCE</scope>
    <source>
        <strain evidence="14">G3</strain>
    </source>
</reference>
<dbReference type="EMBL" id="DS113384">
    <property type="protein sequence ID" value="EAY08138.1"/>
    <property type="molecule type" value="Genomic_DNA"/>
</dbReference>
<organism evidence="14 15">
    <name type="scientific">Trichomonas vaginalis (strain ATCC PRA-98 / G3)</name>
    <dbReference type="NCBI Taxonomy" id="412133"/>
    <lineage>
        <taxon>Eukaryota</taxon>
        <taxon>Metamonada</taxon>
        <taxon>Parabasalia</taxon>
        <taxon>Trichomonadida</taxon>
        <taxon>Trichomonadidae</taxon>
        <taxon>Trichomonas</taxon>
    </lineage>
</organism>
<dbReference type="Gene3D" id="3.90.1860.10">
    <property type="entry name" value="tRNA-splicing ligase RtcB"/>
    <property type="match status" value="1"/>
</dbReference>
<dbReference type="SMR" id="A2EGQ0"/>
<evidence type="ECO:0000256" key="10">
    <source>
        <dbReference type="HAMAP-Rule" id="MF_03144"/>
    </source>
</evidence>
<feature type="binding site" evidence="10 12">
    <location>
        <begin position="421"/>
        <end position="424"/>
    </location>
    <ligand>
        <name>GMP</name>
        <dbReference type="ChEBI" id="CHEBI:58115"/>
    </ligand>
</feature>
<feature type="binding site" evidence="10 12">
    <location>
        <begin position="222"/>
        <end position="226"/>
    </location>
    <ligand>
        <name>GMP</name>
        <dbReference type="ChEBI" id="CHEBI:58115"/>
    </ligand>
</feature>
<comment type="catalytic activity">
    <reaction evidence="8 10">
        <text>a 3'-end 3'-phospho-ribonucleotide-RNA + a 5'-end dephospho-ribonucleoside-RNA + GTP = a ribonucleotidyl-ribonucleotide-RNA + GMP + diphosphate</text>
        <dbReference type="Rhea" id="RHEA:68076"/>
        <dbReference type="Rhea" id="RHEA-COMP:10463"/>
        <dbReference type="Rhea" id="RHEA-COMP:13936"/>
        <dbReference type="Rhea" id="RHEA-COMP:17355"/>
        <dbReference type="ChEBI" id="CHEBI:33019"/>
        <dbReference type="ChEBI" id="CHEBI:37565"/>
        <dbReference type="ChEBI" id="CHEBI:58115"/>
        <dbReference type="ChEBI" id="CHEBI:83062"/>
        <dbReference type="ChEBI" id="CHEBI:138284"/>
        <dbReference type="ChEBI" id="CHEBI:173118"/>
        <dbReference type="EC" id="6.5.1.8"/>
    </reaction>
</comment>
<dbReference type="InterPro" id="IPR001233">
    <property type="entry name" value="RtcB"/>
</dbReference>
<comment type="function">
    <text evidence="10">Catalytic subunit of the tRNA-splicing ligase complex that acts by directly joining spliced tRNA halves to mature-sized tRNAs by incorporating the precursor-derived splice junction phosphate into the mature tRNA as a canonical 3',5'-phosphodiester. May act as an RNA ligase with broad substrate specificity, and may function toward other RNAs.</text>
</comment>
<comment type="subunit">
    <text evidence="10">Catalytic component of the tRNA-splicing ligase complex.</text>
</comment>
<dbReference type="Proteomes" id="UP000001542">
    <property type="component" value="Unassembled WGS sequence"/>
</dbReference>
<evidence type="ECO:0000256" key="4">
    <source>
        <dbReference type="ARBA" id="ARBA00022723"/>
    </source>
</evidence>
<comment type="catalytic activity">
    <reaction evidence="9 10">
        <text>a 3'-end 2',3'-cyclophospho-ribonucleotide-RNA + a 5'-end dephospho-ribonucleoside-RNA + GTP + H2O = a ribonucleotidyl-ribonucleotide-RNA + GMP + diphosphate + H(+)</text>
        <dbReference type="Rhea" id="RHEA:68080"/>
        <dbReference type="Rhea" id="RHEA-COMP:10464"/>
        <dbReference type="Rhea" id="RHEA-COMP:13936"/>
        <dbReference type="Rhea" id="RHEA-COMP:17355"/>
        <dbReference type="ChEBI" id="CHEBI:15377"/>
        <dbReference type="ChEBI" id="CHEBI:15378"/>
        <dbReference type="ChEBI" id="CHEBI:33019"/>
        <dbReference type="ChEBI" id="CHEBI:37565"/>
        <dbReference type="ChEBI" id="CHEBI:58115"/>
        <dbReference type="ChEBI" id="CHEBI:83064"/>
        <dbReference type="ChEBI" id="CHEBI:138284"/>
        <dbReference type="ChEBI" id="CHEBI:173118"/>
        <dbReference type="EC" id="6.5.1.8"/>
    </reaction>
</comment>
<evidence type="ECO:0000256" key="9">
    <source>
        <dbReference type="ARBA" id="ARBA00049514"/>
    </source>
</evidence>
<dbReference type="AlphaFoldDB" id="A2EGQ0"/>
<dbReference type="GO" id="GO:0005525">
    <property type="term" value="F:GTP binding"/>
    <property type="evidence" value="ECO:0007669"/>
    <property type="project" value="UniProtKB-KW"/>
</dbReference>
<feature type="binding site" evidence="10 12">
    <location>
        <begin position="346"/>
        <end position="347"/>
    </location>
    <ligand>
        <name>GMP</name>
        <dbReference type="ChEBI" id="CHEBI:58115"/>
    </ligand>
</feature>
<feature type="binding site" evidence="10 12">
    <location>
        <position position="497"/>
    </location>
    <ligand>
        <name>GMP</name>
        <dbReference type="ChEBI" id="CHEBI:58115"/>
    </ligand>
</feature>
<feature type="binding site" evidence="10 13">
    <location>
        <position position="346"/>
    </location>
    <ligand>
        <name>Mn(2+)</name>
        <dbReference type="ChEBI" id="CHEBI:29035"/>
        <label>2</label>
    </ligand>
</feature>
<comment type="miscellaneous">
    <text evidence="10">Ligation probably proceeds through 3 nucleotidyl transfer steps, with 2',3'-cyclic phosphate termini being hydrolyzed to 3'-P termini in a step that precedes 3'-P activation with GMP. In the first nucleotidyl transfer step, RTCB reacts with GTP to form a covalent RTCB-histidine-GMP intermediate with release of PPi; in the second step, the GMP moiety is transferred to the RNA 3'-P; in the third step, the 5'-OH from the opposite RNA strand attacks the activated 3'-P to form a 3',5'-phosphodiester bond and release GMP.</text>
</comment>
<keyword evidence="5 10" id="KW-0547">Nucleotide-binding</keyword>
<dbReference type="FunFam" id="3.90.1860.10:FF:000001">
    <property type="entry name" value="tRNA-splicing ligase RtcB homolog"/>
    <property type="match status" value="1"/>
</dbReference>
<dbReference type="InterPro" id="IPR027513">
    <property type="entry name" value="RtcB_euk"/>
</dbReference>
<dbReference type="GO" id="GO:0072669">
    <property type="term" value="C:tRNA-splicing ligase complex"/>
    <property type="evidence" value="ECO:0000318"/>
    <property type="project" value="GO_Central"/>
</dbReference>
<dbReference type="VEuPathDB" id="TrichDB:TVAG_302250"/>
<dbReference type="eggNOG" id="KOG3833">
    <property type="taxonomic scope" value="Eukaryota"/>
</dbReference>
<proteinExistence type="inferred from homology"/>
<dbReference type="EC" id="6.5.1.8" evidence="10"/>
<dbReference type="HAMAP" id="MF_03144">
    <property type="entry name" value="RtcB_euk"/>
    <property type="match status" value="1"/>
</dbReference>
<dbReference type="InParanoid" id="A2EGQ0"/>
<comment type="cofactor">
    <cofactor evidence="10 13">
        <name>Mn(2+)</name>
        <dbReference type="ChEBI" id="CHEBI:29035"/>
    </cofactor>
    <text evidence="10 13">Binds 2 manganese ions per subunit.</text>
</comment>
<dbReference type="GO" id="GO:0005634">
    <property type="term" value="C:nucleus"/>
    <property type="evidence" value="ECO:0000318"/>
    <property type="project" value="GO_Central"/>
</dbReference>
<keyword evidence="6 10" id="KW-0342">GTP-binding</keyword>
<evidence type="ECO:0000256" key="6">
    <source>
        <dbReference type="ARBA" id="ARBA00023134"/>
    </source>
</evidence>
<name>A2EGQ0_TRIV3</name>
<evidence type="ECO:0000313" key="14">
    <source>
        <dbReference type="EMBL" id="EAY08138.1"/>
    </source>
</evidence>
<dbReference type="PANTHER" id="PTHR11118">
    <property type="entry name" value="RNA-SPLICING LIGASE RTCB HOMOLOG"/>
    <property type="match status" value="1"/>
</dbReference>
<keyword evidence="15" id="KW-1185">Reference proteome</keyword>
<dbReference type="RefSeq" id="XP_001320361.1">
    <property type="nucleotide sequence ID" value="XM_001320326.1"/>
</dbReference>